<dbReference type="RefSeq" id="WP_059367258.1">
    <property type="nucleotide sequence ID" value="NZ_BBXJ01000001.1"/>
</dbReference>
<protein>
    <submittedName>
        <fullName evidence="1">Uncharacterized protein</fullName>
    </submittedName>
</protein>
<keyword evidence="2" id="KW-1185">Reference proteome</keyword>
<evidence type="ECO:0000313" key="1">
    <source>
        <dbReference type="EMBL" id="OOF73187.1"/>
    </source>
</evidence>
<sequence length="62" mass="7128">MKHSKEAQDLSNAMQTQIALLQADKLALDIARSNEELAKSKAEKLKRNEIKKQAQQHKIDWN</sequence>
<evidence type="ECO:0000313" key="2">
    <source>
        <dbReference type="Proteomes" id="UP000188998"/>
    </source>
</evidence>
<dbReference type="EMBL" id="MLAB01000005">
    <property type="protein sequence ID" value="OOF73187.1"/>
    <property type="molecule type" value="Genomic_DNA"/>
</dbReference>
<reference evidence="1 2" key="1">
    <citation type="submission" date="2016-10" db="EMBL/GenBank/DDBJ databases">
        <title>Rodentibacter gen. nov. and new species.</title>
        <authorList>
            <person name="Christensen H."/>
        </authorList>
    </citation>
    <scope>NUCLEOTIDE SEQUENCE [LARGE SCALE GENOMIC DNA]</scope>
    <source>
        <strain evidence="1 2">199137021</strain>
    </source>
</reference>
<comment type="caution">
    <text evidence="1">The sequence shown here is derived from an EMBL/GenBank/DDBJ whole genome shotgun (WGS) entry which is preliminary data.</text>
</comment>
<organism evidence="1 2">
    <name type="scientific">Rodentibacter caecimuris</name>
    <dbReference type="NCBI Taxonomy" id="1796644"/>
    <lineage>
        <taxon>Bacteria</taxon>
        <taxon>Pseudomonadati</taxon>
        <taxon>Pseudomonadota</taxon>
        <taxon>Gammaproteobacteria</taxon>
        <taxon>Pasteurellales</taxon>
        <taxon>Pasteurellaceae</taxon>
        <taxon>Rodentibacter</taxon>
    </lineage>
</organism>
<gene>
    <name evidence="1" type="ORF">BKG90_01740</name>
</gene>
<name>A0AAJ3MZI1_9PAST</name>
<dbReference type="AlphaFoldDB" id="A0AAJ3MZI1"/>
<accession>A0AAJ3MZI1</accession>
<proteinExistence type="predicted"/>
<dbReference type="Proteomes" id="UP000188998">
    <property type="component" value="Unassembled WGS sequence"/>
</dbReference>